<proteinExistence type="inferred from homology"/>
<gene>
    <name evidence="11" type="primary">prsA</name>
    <name evidence="14" type="ORF">ACFQ3L_04070</name>
</gene>
<comment type="subcellular location">
    <subcellularLocation>
        <location evidence="2 11">Cell membrane</location>
        <topology evidence="2 11">Lipid-anchor</topology>
    </subcellularLocation>
</comment>
<keyword evidence="9 11" id="KW-0413">Isomerase</keyword>
<dbReference type="EC" id="5.2.1.8" evidence="11"/>
<evidence type="ECO:0000256" key="12">
    <source>
        <dbReference type="SAM" id="SignalP"/>
    </source>
</evidence>
<dbReference type="InterPro" id="IPR046357">
    <property type="entry name" value="PPIase_dom_sf"/>
</dbReference>
<feature type="signal peptide" evidence="12">
    <location>
        <begin position="1"/>
        <end position="25"/>
    </location>
</feature>
<dbReference type="Pfam" id="PF00639">
    <property type="entry name" value="Rotamase"/>
    <property type="match status" value="1"/>
</dbReference>
<accession>A0ABW4B9R8</accession>
<evidence type="ECO:0000256" key="5">
    <source>
        <dbReference type="ARBA" id="ARBA00022729"/>
    </source>
</evidence>
<dbReference type="EMBL" id="JBHTMO010000008">
    <property type="protein sequence ID" value="MFD1392768.1"/>
    <property type="molecule type" value="Genomic_DNA"/>
</dbReference>
<name>A0ABW4B9R8_9LACO</name>
<evidence type="ECO:0000313" key="14">
    <source>
        <dbReference type="EMBL" id="MFD1392768.1"/>
    </source>
</evidence>
<keyword evidence="10 11" id="KW-0449">Lipoprotein</keyword>
<dbReference type="SUPFAM" id="SSF109998">
    <property type="entry name" value="Triger factor/SurA peptide-binding domain-like"/>
    <property type="match status" value="1"/>
</dbReference>
<dbReference type="NCBIfam" id="NF003356">
    <property type="entry name" value="PRK04405.1"/>
    <property type="match status" value="1"/>
</dbReference>
<keyword evidence="8 11" id="KW-0564">Palmitate</keyword>
<dbReference type="Gene3D" id="3.10.50.40">
    <property type="match status" value="1"/>
</dbReference>
<keyword evidence="4 11" id="KW-1003">Cell membrane</keyword>
<evidence type="ECO:0000256" key="3">
    <source>
        <dbReference type="ARBA" id="ARBA00006071"/>
    </source>
</evidence>
<evidence type="ECO:0000256" key="7">
    <source>
        <dbReference type="ARBA" id="ARBA00023136"/>
    </source>
</evidence>
<feature type="chain" id="PRO_5045851201" description="Foldase protein PrsA" evidence="12">
    <location>
        <begin position="26"/>
        <end position="303"/>
    </location>
</feature>
<evidence type="ECO:0000256" key="2">
    <source>
        <dbReference type="ARBA" id="ARBA00004193"/>
    </source>
</evidence>
<keyword evidence="5 11" id="KW-0732">Signal</keyword>
<organism evidence="14 15">
    <name type="scientific">Lacticaseibacillus jixianensis</name>
    <dbReference type="NCBI Taxonomy" id="2486012"/>
    <lineage>
        <taxon>Bacteria</taxon>
        <taxon>Bacillati</taxon>
        <taxon>Bacillota</taxon>
        <taxon>Bacilli</taxon>
        <taxon>Lactobacillales</taxon>
        <taxon>Lactobacillaceae</taxon>
        <taxon>Lacticaseibacillus</taxon>
    </lineage>
</organism>
<evidence type="ECO:0000256" key="11">
    <source>
        <dbReference type="HAMAP-Rule" id="MF_01145"/>
    </source>
</evidence>
<evidence type="ECO:0000256" key="9">
    <source>
        <dbReference type="ARBA" id="ARBA00023235"/>
    </source>
</evidence>
<dbReference type="InterPro" id="IPR000297">
    <property type="entry name" value="PPIase_PpiC"/>
</dbReference>
<comment type="caution">
    <text evidence="14">The sequence shown here is derived from an EMBL/GenBank/DDBJ whole genome shotgun (WGS) entry which is preliminary data.</text>
</comment>
<dbReference type="PANTHER" id="PTHR47245:SF1">
    <property type="entry name" value="FOLDASE PROTEIN PRSA"/>
    <property type="match status" value="1"/>
</dbReference>
<comment type="similarity">
    <text evidence="3 11">Belongs to the PrsA family.</text>
</comment>
<dbReference type="GO" id="GO:0003755">
    <property type="term" value="F:peptidyl-prolyl cis-trans isomerase activity"/>
    <property type="evidence" value="ECO:0007669"/>
    <property type="project" value="UniProtKB-EC"/>
</dbReference>
<feature type="domain" description="PpiC" evidence="13">
    <location>
        <begin position="142"/>
        <end position="239"/>
    </location>
</feature>
<evidence type="ECO:0000256" key="1">
    <source>
        <dbReference type="ARBA" id="ARBA00000971"/>
    </source>
</evidence>
<dbReference type="PROSITE" id="PS51257">
    <property type="entry name" value="PROKAR_LIPOPROTEIN"/>
    <property type="match status" value="1"/>
</dbReference>
<reference evidence="15" key="1">
    <citation type="journal article" date="2019" name="Int. J. Syst. Evol. Microbiol.">
        <title>The Global Catalogue of Microorganisms (GCM) 10K type strain sequencing project: providing services to taxonomists for standard genome sequencing and annotation.</title>
        <authorList>
            <consortium name="The Broad Institute Genomics Platform"/>
            <consortium name="The Broad Institute Genome Sequencing Center for Infectious Disease"/>
            <person name="Wu L."/>
            <person name="Ma J."/>
        </authorList>
    </citation>
    <scope>NUCLEOTIDE SEQUENCE [LARGE SCALE GENOMIC DNA]</scope>
    <source>
        <strain evidence="15">CCM 8911</strain>
    </source>
</reference>
<keyword evidence="6 11" id="KW-0697">Rotamase</keyword>
<dbReference type="PANTHER" id="PTHR47245">
    <property type="entry name" value="PEPTIDYLPROLYL ISOMERASE"/>
    <property type="match status" value="1"/>
</dbReference>
<sequence>MKKWIAGVAGILLALTLAGCSSSSATVANMKGAKITKDEYYNQMKTSSSGGEDTLRNMIVTKALEQQYPKAASTKAVNKQFNKVKKSYTDAGQDFESALAQSNLTTKTFKDQIKTSLLSEAALKDLKKPTTKQLDAQWKKYEPKITVQHILVAKEATATEVLNTLKKDNSEANFKKLAKKYSTDTATASNAGKLDPFDNTDTSLDSTFKAAAFKLKKDGDYTTTPVKTSYGYHIIRAIKIPARGTMKEHKKELTDQLYTSWESDSTIMTGIIKKVLTKADVSIKDNDLKNVLSVYLGSSSSAK</sequence>
<comment type="function">
    <text evidence="11">Plays a major role in protein secretion by helping the post-translocational extracellular folding of several secreted proteins.</text>
</comment>
<evidence type="ECO:0000256" key="6">
    <source>
        <dbReference type="ARBA" id="ARBA00023110"/>
    </source>
</evidence>
<keyword evidence="15" id="KW-1185">Reference proteome</keyword>
<comment type="catalytic activity">
    <reaction evidence="1 11">
        <text>[protein]-peptidylproline (omega=180) = [protein]-peptidylproline (omega=0)</text>
        <dbReference type="Rhea" id="RHEA:16237"/>
        <dbReference type="Rhea" id="RHEA-COMP:10747"/>
        <dbReference type="Rhea" id="RHEA-COMP:10748"/>
        <dbReference type="ChEBI" id="CHEBI:83833"/>
        <dbReference type="ChEBI" id="CHEBI:83834"/>
        <dbReference type="EC" id="5.2.1.8"/>
    </reaction>
</comment>
<dbReference type="InterPro" id="IPR027304">
    <property type="entry name" value="Trigger_fact/SurA_dom_sf"/>
</dbReference>
<protein>
    <recommendedName>
        <fullName evidence="11">Foldase protein PrsA</fullName>
        <ecNumber evidence="11">5.2.1.8</ecNumber>
    </recommendedName>
</protein>
<evidence type="ECO:0000256" key="10">
    <source>
        <dbReference type="ARBA" id="ARBA00023288"/>
    </source>
</evidence>
<keyword evidence="7 11" id="KW-0472">Membrane</keyword>
<dbReference type="HAMAP" id="MF_01145">
    <property type="entry name" value="Foldase_PrsA"/>
    <property type="match status" value="1"/>
</dbReference>
<dbReference type="InterPro" id="IPR023059">
    <property type="entry name" value="Foldase_PrsA"/>
</dbReference>
<evidence type="ECO:0000259" key="13">
    <source>
        <dbReference type="PROSITE" id="PS50198"/>
    </source>
</evidence>
<dbReference type="PROSITE" id="PS50198">
    <property type="entry name" value="PPIC_PPIASE_2"/>
    <property type="match status" value="1"/>
</dbReference>
<evidence type="ECO:0000313" key="15">
    <source>
        <dbReference type="Proteomes" id="UP001597249"/>
    </source>
</evidence>
<dbReference type="RefSeq" id="WP_125586418.1">
    <property type="nucleotide sequence ID" value="NZ_JBHTMO010000008.1"/>
</dbReference>
<dbReference type="Proteomes" id="UP001597249">
    <property type="component" value="Unassembled WGS sequence"/>
</dbReference>
<evidence type="ECO:0000256" key="4">
    <source>
        <dbReference type="ARBA" id="ARBA00022475"/>
    </source>
</evidence>
<evidence type="ECO:0000256" key="8">
    <source>
        <dbReference type="ARBA" id="ARBA00023139"/>
    </source>
</evidence>
<dbReference type="InterPro" id="IPR050245">
    <property type="entry name" value="PrsA_foldase"/>
</dbReference>
<dbReference type="SUPFAM" id="SSF54534">
    <property type="entry name" value="FKBP-like"/>
    <property type="match status" value="1"/>
</dbReference>